<dbReference type="Pfam" id="PF25989">
    <property type="entry name" value="YknX_C"/>
    <property type="match status" value="1"/>
</dbReference>
<dbReference type="eggNOG" id="COG0845">
    <property type="taxonomic scope" value="Bacteria"/>
</dbReference>
<dbReference type="PANTHER" id="PTHR30469:SF15">
    <property type="entry name" value="HLYD FAMILY OF SECRETION PROTEINS"/>
    <property type="match status" value="1"/>
</dbReference>
<dbReference type="EMBL" id="ATNM01000110">
    <property type="protein sequence ID" value="EPR68033.1"/>
    <property type="molecule type" value="Genomic_DNA"/>
</dbReference>
<evidence type="ECO:0000313" key="3">
    <source>
        <dbReference type="EMBL" id="EPR68033.1"/>
    </source>
</evidence>
<comment type="caution">
    <text evidence="3">The sequence shown here is derived from an EMBL/GenBank/DDBJ whole genome shotgun (WGS) entry which is preliminary data.</text>
</comment>
<gene>
    <name evidence="3" type="ORF">ADICYQ_3105</name>
</gene>
<dbReference type="Pfam" id="PF25954">
    <property type="entry name" value="Beta-barrel_RND_2"/>
    <property type="match status" value="1"/>
</dbReference>
<dbReference type="RefSeq" id="WP_020888966.1">
    <property type="nucleotide sequence ID" value="NZ_ATNM01000110.1"/>
</dbReference>
<evidence type="ECO:0000259" key="1">
    <source>
        <dbReference type="Pfam" id="PF25954"/>
    </source>
</evidence>
<dbReference type="GO" id="GO:1990281">
    <property type="term" value="C:efflux pump complex"/>
    <property type="evidence" value="ECO:0007669"/>
    <property type="project" value="TreeGrafter"/>
</dbReference>
<dbReference type="Gene3D" id="2.40.30.170">
    <property type="match status" value="1"/>
</dbReference>
<evidence type="ECO:0000313" key="4">
    <source>
        <dbReference type="Proteomes" id="UP000014974"/>
    </source>
</evidence>
<proteinExistence type="predicted"/>
<dbReference type="InterPro" id="IPR058792">
    <property type="entry name" value="Beta-barrel_RND_2"/>
</dbReference>
<dbReference type="PANTHER" id="PTHR30469">
    <property type="entry name" value="MULTIDRUG RESISTANCE PROTEIN MDTA"/>
    <property type="match status" value="1"/>
</dbReference>
<dbReference type="AlphaFoldDB" id="S7WVC5"/>
<reference evidence="3 4" key="1">
    <citation type="journal article" date="2013" name="Genome Announc.">
        <title>Draft Genome Sequence of Cyclobacterium qasimii Strain M12-11BT, Isolated from Arctic Marine Sediment.</title>
        <authorList>
            <person name="Shivaji S."/>
            <person name="Ara S."/>
            <person name="Singh A."/>
            <person name="Kumar Pinnaka A."/>
        </authorList>
    </citation>
    <scope>NUCLEOTIDE SEQUENCE [LARGE SCALE GENOMIC DNA]</scope>
    <source>
        <strain evidence="3 4">M12-11B</strain>
    </source>
</reference>
<feature type="domain" description="YknX-like C-terminal permuted SH3-like" evidence="2">
    <location>
        <begin position="78"/>
        <end position="138"/>
    </location>
</feature>
<dbReference type="STRING" id="641524.ADICYQ_3105"/>
<dbReference type="InterPro" id="IPR058637">
    <property type="entry name" value="YknX-like_C"/>
</dbReference>
<dbReference type="Gene3D" id="2.40.420.20">
    <property type="match status" value="1"/>
</dbReference>
<name>S7WVC5_9BACT</name>
<feature type="domain" description="CusB-like beta-barrel" evidence="1">
    <location>
        <begin position="2"/>
        <end position="72"/>
    </location>
</feature>
<dbReference type="GO" id="GO:0015562">
    <property type="term" value="F:efflux transmembrane transporter activity"/>
    <property type="evidence" value="ECO:0007669"/>
    <property type="project" value="TreeGrafter"/>
</dbReference>
<dbReference type="Proteomes" id="UP000014974">
    <property type="component" value="Unassembled WGS sequence"/>
</dbReference>
<organism evidence="3 4">
    <name type="scientific">Cyclobacterium qasimii M12-11B</name>
    <dbReference type="NCBI Taxonomy" id="641524"/>
    <lineage>
        <taxon>Bacteria</taxon>
        <taxon>Pseudomonadati</taxon>
        <taxon>Bacteroidota</taxon>
        <taxon>Cytophagia</taxon>
        <taxon>Cytophagales</taxon>
        <taxon>Cyclobacteriaceae</taxon>
        <taxon>Cyclobacterium</taxon>
    </lineage>
</organism>
<evidence type="ECO:0000259" key="2">
    <source>
        <dbReference type="Pfam" id="PF25989"/>
    </source>
</evidence>
<sequence>MKVKVLESDIGYVKKGHKAEIYPVTGASESISGTVISINPKVDENGLVQVTLKLSKGGSLLPGMNARAVIRAPQNNNLVVPKEAVVYRSGRPVVFTIDNNEAIWNYIEVGKDNGREIEVLDGLEADQTVIVSNNVQLGHQASVEITTE</sequence>
<accession>S7WVC5</accession>
<protein>
    <submittedName>
        <fullName evidence="3">Putative cation efflux system protein</fullName>
    </submittedName>
</protein>